<sequence>MFVWEDLPLRDVKSGKLTAAGWIPQIHKIMKIFIIFGTGTHFLQSSIRVFSSRETVLDVWYPFDVFSSPYYEMIIIGQHSLKCAKVKRCRPVCTVVQQEEVESIPASSYECTMVHCILRGFLNELENAMCLPLCGVLLFLQVSLCISAFSAVMMYVDGFSELGRQRGVDTIGNGLHSCNLLCLCLLFAGNFDNAKALCKNSPNFGDCAMQLNVCALSISPDI</sequence>
<dbReference type="Proteomes" id="UP001148838">
    <property type="component" value="Unassembled WGS sequence"/>
</dbReference>
<evidence type="ECO:0000313" key="1">
    <source>
        <dbReference type="EMBL" id="KAJ4437165.1"/>
    </source>
</evidence>
<keyword evidence="2" id="KW-1185">Reference proteome</keyword>
<dbReference type="EMBL" id="JAJSOF020000021">
    <property type="protein sequence ID" value="KAJ4437165.1"/>
    <property type="molecule type" value="Genomic_DNA"/>
</dbReference>
<proteinExistence type="predicted"/>
<accession>A0ABQ8STU9</accession>
<gene>
    <name evidence="1" type="ORF">ANN_17300</name>
</gene>
<organism evidence="1 2">
    <name type="scientific">Periplaneta americana</name>
    <name type="common">American cockroach</name>
    <name type="synonym">Blatta americana</name>
    <dbReference type="NCBI Taxonomy" id="6978"/>
    <lineage>
        <taxon>Eukaryota</taxon>
        <taxon>Metazoa</taxon>
        <taxon>Ecdysozoa</taxon>
        <taxon>Arthropoda</taxon>
        <taxon>Hexapoda</taxon>
        <taxon>Insecta</taxon>
        <taxon>Pterygota</taxon>
        <taxon>Neoptera</taxon>
        <taxon>Polyneoptera</taxon>
        <taxon>Dictyoptera</taxon>
        <taxon>Blattodea</taxon>
        <taxon>Blattoidea</taxon>
        <taxon>Blattidae</taxon>
        <taxon>Blattinae</taxon>
        <taxon>Periplaneta</taxon>
    </lineage>
</organism>
<name>A0ABQ8STU9_PERAM</name>
<comment type="caution">
    <text evidence="1">The sequence shown here is derived from an EMBL/GenBank/DDBJ whole genome shotgun (WGS) entry which is preliminary data.</text>
</comment>
<reference evidence="1 2" key="1">
    <citation type="journal article" date="2022" name="Allergy">
        <title>Genome assembly and annotation of Periplaneta americana reveal a comprehensive cockroach allergen profile.</title>
        <authorList>
            <person name="Wang L."/>
            <person name="Xiong Q."/>
            <person name="Saelim N."/>
            <person name="Wang L."/>
            <person name="Nong W."/>
            <person name="Wan A.T."/>
            <person name="Shi M."/>
            <person name="Liu X."/>
            <person name="Cao Q."/>
            <person name="Hui J.H.L."/>
            <person name="Sookrung N."/>
            <person name="Leung T.F."/>
            <person name="Tungtrongchitr A."/>
            <person name="Tsui S.K.W."/>
        </authorList>
    </citation>
    <scope>NUCLEOTIDE SEQUENCE [LARGE SCALE GENOMIC DNA]</scope>
    <source>
        <strain evidence="1">PWHHKU_190912</strain>
    </source>
</reference>
<evidence type="ECO:0000313" key="2">
    <source>
        <dbReference type="Proteomes" id="UP001148838"/>
    </source>
</evidence>
<protein>
    <submittedName>
        <fullName evidence="1">Uncharacterized protein</fullName>
    </submittedName>
</protein>